<accession>A0AB37Z400</accession>
<name>A0AB37Z400_9PSED</name>
<organism evidence="1 2">
    <name type="scientific">Pseudomonas peli</name>
    <dbReference type="NCBI Taxonomy" id="592361"/>
    <lineage>
        <taxon>Bacteria</taxon>
        <taxon>Pseudomonadati</taxon>
        <taxon>Pseudomonadota</taxon>
        <taxon>Gammaproteobacteria</taxon>
        <taxon>Pseudomonadales</taxon>
        <taxon>Pseudomonadaceae</taxon>
        <taxon>Pseudomonas</taxon>
    </lineage>
</organism>
<dbReference type="Proteomes" id="UP000242418">
    <property type="component" value="Unassembled WGS sequence"/>
</dbReference>
<sequence>MDTAITTNDQLRARAAHMDNLKRLRHQIYSLNAKDAARAETTMANLMQQVYDIDEALRIKGKQPAEWGDA</sequence>
<proteinExistence type="predicted"/>
<protein>
    <submittedName>
        <fullName evidence="1">Uncharacterized protein</fullName>
    </submittedName>
</protein>
<evidence type="ECO:0000313" key="1">
    <source>
        <dbReference type="EMBL" id="SCW39153.1"/>
    </source>
</evidence>
<dbReference type="AlphaFoldDB" id="A0AB37Z400"/>
<reference evidence="1 2" key="1">
    <citation type="submission" date="2016-10" db="EMBL/GenBank/DDBJ databases">
        <authorList>
            <person name="Varghese N."/>
            <person name="Submissions S."/>
        </authorList>
    </citation>
    <scope>NUCLEOTIDE SEQUENCE [LARGE SCALE GENOMIC DNA]</scope>
    <source>
        <strain evidence="1 2">DSM 17833</strain>
    </source>
</reference>
<keyword evidence="2" id="KW-1185">Reference proteome</keyword>
<dbReference type="EMBL" id="FMTL01000001">
    <property type="protein sequence ID" value="SCW39153.1"/>
    <property type="molecule type" value="Genomic_DNA"/>
</dbReference>
<dbReference type="RefSeq" id="WP_090248740.1">
    <property type="nucleotide sequence ID" value="NZ_FMTL01000001.1"/>
</dbReference>
<evidence type="ECO:0000313" key="2">
    <source>
        <dbReference type="Proteomes" id="UP000242418"/>
    </source>
</evidence>
<comment type="caution">
    <text evidence="1">The sequence shown here is derived from an EMBL/GenBank/DDBJ whole genome shotgun (WGS) entry which is preliminary data.</text>
</comment>
<gene>
    <name evidence="1" type="ORF">SAMN05216370_0895</name>
</gene>